<evidence type="ECO:0000256" key="1">
    <source>
        <dbReference type="ARBA" id="ARBA00008552"/>
    </source>
</evidence>
<dbReference type="InterPro" id="IPR038765">
    <property type="entry name" value="Papain-like_cys_pep_sf"/>
</dbReference>
<proteinExistence type="inferred from homology"/>
<feature type="domain" description="UFSP1/2/DUB catalytic" evidence="3">
    <location>
        <begin position="22"/>
        <end position="186"/>
    </location>
</feature>
<dbReference type="Gene3D" id="3.90.70.130">
    <property type="match status" value="1"/>
</dbReference>
<dbReference type="EMBL" id="GHBP01001529">
    <property type="protein sequence ID" value="NDJ92781.1"/>
    <property type="molecule type" value="Transcribed_RNA"/>
</dbReference>
<keyword evidence="2" id="KW-0378">Hydrolase</keyword>
<name>A0A6G3MFN4_HENSL</name>
<evidence type="ECO:0000259" key="3">
    <source>
        <dbReference type="Pfam" id="PF07910"/>
    </source>
</evidence>
<dbReference type="InterPro" id="IPR012462">
    <property type="entry name" value="UFSP1/2_DUB_cat"/>
</dbReference>
<dbReference type="PANTHER" id="PTHR48153">
    <property type="entry name" value="UFM1-SPECIFIC PROTEASE 2"/>
    <property type="match status" value="1"/>
</dbReference>
<reference evidence="4" key="1">
    <citation type="submission" date="2018-11" db="EMBL/GenBank/DDBJ databases">
        <title>Henneguya salminicola genome and transcriptome.</title>
        <authorList>
            <person name="Yahalomi D."/>
            <person name="Atkinson S.D."/>
            <person name="Neuhof M."/>
            <person name="Chang E.S."/>
            <person name="Philippe H."/>
            <person name="Cartwright P."/>
            <person name="Bartholomew J.L."/>
            <person name="Huchon D."/>
        </authorList>
    </citation>
    <scope>NUCLEOTIDE SEQUENCE</scope>
    <source>
        <strain evidence="4">Hz1</strain>
        <tissue evidence="4">Whole</tissue>
    </source>
</reference>
<dbReference type="GO" id="GO:0005783">
    <property type="term" value="C:endoplasmic reticulum"/>
    <property type="evidence" value="ECO:0007669"/>
    <property type="project" value="TreeGrafter"/>
</dbReference>
<dbReference type="GO" id="GO:0006508">
    <property type="term" value="P:proteolysis"/>
    <property type="evidence" value="ECO:0007669"/>
    <property type="project" value="UniProtKB-KW"/>
</dbReference>
<dbReference type="GO" id="GO:0005634">
    <property type="term" value="C:nucleus"/>
    <property type="evidence" value="ECO:0007669"/>
    <property type="project" value="TreeGrafter"/>
</dbReference>
<evidence type="ECO:0000313" key="4">
    <source>
        <dbReference type="EMBL" id="NDJ92781.1"/>
    </source>
</evidence>
<dbReference type="GO" id="GO:0071567">
    <property type="term" value="F:deUFMylase activity"/>
    <property type="evidence" value="ECO:0007669"/>
    <property type="project" value="TreeGrafter"/>
</dbReference>
<dbReference type="SUPFAM" id="SSF54001">
    <property type="entry name" value="Cysteine proteinases"/>
    <property type="match status" value="1"/>
</dbReference>
<comment type="similarity">
    <text evidence="1">Belongs to the peptidase C78 family.</text>
</comment>
<dbReference type="PANTHER" id="PTHR48153:SF2">
    <property type="entry name" value="UFM1-SPECIFIC PROTEASE 2"/>
    <property type="match status" value="1"/>
</dbReference>
<sequence>MHIFIMAVNKLKIKFLLLIIFEGWGCAYRSFQTIFSWFVLNGFSSILSIPTINEIQQCLVDIGDKPSSIVNSSNWIGSIEIGMVLEKLLGLKYRIIQIYPGQSISEYIRHIMIHFKQNVSPIMIGGNNLAHTILGVAFDSNTGKCKFLVADPHYFGEDDLEIIISKGWVSWKNENFWKRDQSYNIILPCIEENQ</sequence>
<organism evidence="4">
    <name type="scientific">Henneguya salminicola</name>
    <name type="common">Myxosporean</name>
    <dbReference type="NCBI Taxonomy" id="69463"/>
    <lineage>
        <taxon>Eukaryota</taxon>
        <taxon>Metazoa</taxon>
        <taxon>Cnidaria</taxon>
        <taxon>Myxozoa</taxon>
        <taxon>Myxosporea</taxon>
        <taxon>Bivalvulida</taxon>
        <taxon>Platysporina</taxon>
        <taxon>Myxobolidae</taxon>
        <taxon>Henneguya</taxon>
    </lineage>
</organism>
<protein>
    <submittedName>
        <fullName evidence="4">Ufm1-specific protease (Trinotate prediction)</fullName>
    </submittedName>
</protein>
<evidence type="ECO:0000256" key="2">
    <source>
        <dbReference type="ARBA" id="ARBA00022801"/>
    </source>
</evidence>
<accession>A0A6G3MFN4</accession>
<dbReference type="AlphaFoldDB" id="A0A6G3MFN4"/>
<dbReference type="Pfam" id="PF07910">
    <property type="entry name" value="Peptidase_C78"/>
    <property type="match status" value="1"/>
</dbReference>
<keyword evidence="4" id="KW-0645">Protease</keyword>